<protein>
    <submittedName>
        <fullName evidence="2">Uncharacterized protein</fullName>
    </submittedName>
</protein>
<dbReference type="KEGG" id="lacs:H4075_09315"/>
<keyword evidence="1" id="KW-0812">Transmembrane</keyword>
<evidence type="ECO:0000256" key="1">
    <source>
        <dbReference type="SAM" id="Phobius"/>
    </source>
</evidence>
<keyword evidence="1" id="KW-0472">Membrane</keyword>
<dbReference type="AlphaFoldDB" id="A0A7G5XLJ7"/>
<reference evidence="3" key="1">
    <citation type="submission" date="2020-08" db="EMBL/GenBank/DDBJ databases">
        <title>Lacibacter sp. S13-6-6 genome sequencing.</title>
        <authorList>
            <person name="Jin L."/>
        </authorList>
    </citation>
    <scope>NUCLEOTIDE SEQUENCE [LARGE SCALE GENOMIC DNA]</scope>
    <source>
        <strain evidence="3">S13-6-6</strain>
    </source>
</reference>
<keyword evidence="3" id="KW-1185">Reference proteome</keyword>
<proteinExistence type="predicted"/>
<gene>
    <name evidence="2" type="ORF">H4075_09315</name>
</gene>
<dbReference type="EMBL" id="CP060007">
    <property type="protein sequence ID" value="QNA46350.1"/>
    <property type="molecule type" value="Genomic_DNA"/>
</dbReference>
<dbReference type="Proteomes" id="UP000515344">
    <property type="component" value="Chromosome"/>
</dbReference>
<keyword evidence="1" id="KW-1133">Transmembrane helix</keyword>
<sequence>MEKRVLGIILSLLGVGGIVYAAISFINGGTGTANIKLIAAFGIVGAIFFFAGIGLVRNTSDKPT</sequence>
<name>A0A7G5XLJ7_9BACT</name>
<accession>A0A7G5XLJ7</accession>
<evidence type="ECO:0000313" key="3">
    <source>
        <dbReference type="Proteomes" id="UP000515344"/>
    </source>
</evidence>
<feature type="transmembrane region" description="Helical" evidence="1">
    <location>
        <begin position="37"/>
        <end position="56"/>
    </location>
</feature>
<evidence type="ECO:0000313" key="2">
    <source>
        <dbReference type="EMBL" id="QNA46350.1"/>
    </source>
</evidence>
<dbReference type="RefSeq" id="WP_182806177.1">
    <property type="nucleotide sequence ID" value="NZ_CP060007.1"/>
</dbReference>
<organism evidence="2 3">
    <name type="scientific">Lacibacter sediminis</name>
    <dbReference type="NCBI Taxonomy" id="2760713"/>
    <lineage>
        <taxon>Bacteria</taxon>
        <taxon>Pseudomonadati</taxon>
        <taxon>Bacteroidota</taxon>
        <taxon>Chitinophagia</taxon>
        <taxon>Chitinophagales</taxon>
        <taxon>Chitinophagaceae</taxon>
        <taxon>Lacibacter</taxon>
    </lineage>
</organism>